<dbReference type="EMBL" id="JANTEZ010000007">
    <property type="protein sequence ID" value="MCS5716031.1"/>
    <property type="molecule type" value="Genomic_DNA"/>
</dbReference>
<name>A0ABT2GIT9_9MICO</name>
<proteinExistence type="predicted"/>
<reference evidence="2" key="1">
    <citation type="submission" date="2022-08" db="EMBL/GenBank/DDBJ databases">
        <authorList>
            <person name="Deng Y."/>
            <person name="Han X.-F."/>
            <person name="Zhang Y.-Q."/>
        </authorList>
    </citation>
    <scope>NUCLEOTIDE SEQUENCE</scope>
    <source>
        <strain evidence="2">CPCC 205716</strain>
    </source>
</reference>
<protein>
    <submittedName>
        <fullName evidence="2">Uncharacterized protein</fullName>
    </submittedName>
</protein>
<dbReference type="Proteomes" id="UP001165580">
    <property type="component" value="Unassembled WGS sequence"/>
</dbReference>
<comment type="caution">
    <text evidence="2">The sequence shown here is derived from an EMBL/GenBank/DDBJ whole genome shotgun (WGS) entry which is preliminary data.</text>
</comment>
<accession>A0ABT2GIT9</accession>
<organism evidence="2 3">
    <name type="scientific">Herbiconiux gentiana</name>
    <dbReference type="NCBI Taxonomy" id="2970912"/>
    <lineage>
        <taxon>Bacteria</taxon>
        <taxon>Bacillati</taxon>
        <taxon>Actinomycetota</taxon>
        <taxon>Actinomycetes</taxon>
        <taxon>Micrococcales</taxon>
        <taxon>Microbacteriaceae</taxon>
        <taxon>Herbiconiux</taxon>
    </lineage>
</organism>
<evidence type="ECO:0000256" key="1">
    <source>
        <dbReference type="SAM" id="MobiDB-lite"/>
    </source>
</evidence>
<evidence type="ECO:0000313" key="3">
    <source>
        <dbReference type="Proteomes" id="UP001165580"/>
    </source>
</evidence>
<sequence>MTVDLARSVVRPILDSGGVQSSAFGWAPAAEHVLLPDEPTSAAESVLGTDRPTDEST</sequence>
<dbReference type="RefSeq" id="WP_259487530.1">
    <property type="nucleotide sequence ID" value="NZ_JANTEZ010000007.1"/>
</dbReference>
<gene>
    <name evidence="2" type="ORF">NVV95_15915</name>
</gene>
<feature type="region of interest" description="Disordered" evidence="1">
    <location>
        <begin position="36"/>
        <end position="57"/>
    </location>
</feature>
<evidence type="ECO:0000313" key="2">
    <source>
        <dbReference type="EMBL" id="MCS5716031.1"/>
    </source>
</evidence>
<keyword evidence="3" id="KW-1185">Reference proteome</keyword>